<feature type="compositionally biased region" description="Basic and acidic residues" evidence="1">
    <location>
        <begin position="327"/>
        <end position="359"/>
    </location>
</feature>
<protein>
    <submittedName>
        <fullName evidence="2">Uncharacterized protein</fullName>
    </submittedName>
</protein>
<dbReference type="RefSeq" id="XP_013437613.1">
    <property type="nucleotide sequence ID" value="XM_013582159.1"/>
</dbReference>
<feature type="region of interest" description="Disordered" evidence="1">
    <location>
        <begin position="309"/>
        <end position="368"/>
    </location>
</feature>
<keyword evidence="3" id="KW-1185">Reference proteome</keyword>
<name>U6MYW9_9EIME</name>
<dbReference type="AlphaFoldDB" id="U6MYW9"/>
<dbReference type="Proteomes" id="UP000030754">
    <property type="component" value="Unassembled WGS sequence"/>
</dbReference>
<feature type="compositionally biased region" description="Low complexity" evidence="1">
    <location>
        <begin position="314"/>
        <end position="324"/>
    </location>
</feature>
<reference evidence="2" key="2">
    <citation type="submission" date="2013-10" db="EMBL/GenBank/DDBJ databases">
        <authorList>
            <person name="Aslett M."/>
        </authorList>
    </citation>
    <scope>NUCLEOTIDE SEQUENCE [LARGE SCALE GENOMIC DNA]</scope>
    <source>
        <strain evidence="2">Houghton</strain>
    </source>
</reference>
<feature type="region of interest" description="Disordered" evidence="1">
    <location>
        <begin position="102"/>
        <end position="177"/>
    </location>
</feature>
<organism evidence="2 3">
    <name type="scientific">Eimeria necatrix</name>
    <dbReference type="NCBI Taxonomy" id="51315"/>
    <lineage>
        <taxon>Eukaryota</taxon>
        <taxon>Sar</taxon>
        <taxon>Alveolata</taxon>
        <taxon>Apicomplexa</taxon>
        <taxon>Conoidasida</taxon>
        <taxon>Coccidia</taxon>
        <taxon>Eucoccidiorida</taxon>
        <taxon>Eimeriorina</taxon>
        <taxon>Eimeriidae</taxon>
        <taxon>Eimeria</taxon>
    </lineage>
</organism>
<sequence>MKGARRSELIIPQQRSPGRCQSCSRERAIDEAVDFTKLRWEVLPTYLREPIQTLDNSPKCRNRTEPLAGIRAQALNPVPGSAGHRPGQVGEANTSLQVLAETVPTSPEEGDIDCNQEEGNCETIRGGSSSNDSDRSALDSSIENMLASSEDPEEKATEGNEDTLENYESSTNADSDWVLQGTSPQQFISCETSRAKTVSLASLDTQNEVDAFFEEDVIDLGLVDSEEAGEEKEHAECDISDMWHGVCRLHGLDSRALHETDKGVLGAKSDADDWTDVGIRPLTGKEEREGCVCSCLVPDCTDFGEDARTEEVQQQHQGGPQGAQELQTHHEQKEPKEGTEKASEEGGRVSKKEEGETKTSAENNSTLREVTNCRVELAVQRIEEQQMRRLERANLSFAEPGRFEAEVLRKRLFFPPGSRR</sequence>
<evidence type="ECO:0000313" key="3">
    <source>
        <dbReference type="Proteomes" id="UP000030754"/>
    </source>
</evidence>
<evidence type="ECO:0000313" key="2">
    <source>
        <dbReference type="EMBL" id="CDJ69146.1"/>
    </source>
</evidence>
<feature type="compositionally biased region" description="Acidic residues" evidence="1">
    <location>
        <begin position="108"/>
        <end position="120"/>
    </location>
</feature>
<feature type="compositionally biased region" description="Polar residues" evidence="1">
    <location>
        <begin position="13"/>
        <end position="23"/>
    </location>
</feature>
<dbReference type="VEuPathDB" id="ToxoDB:ENH_00064470"/>
<dbReference type="EMBL" id="HG725668">
    <property type="protein sequence ID" value="CDJ69146.1"/>
    <property type="molecule type" value="Genomic_DNA"/>
</dbReference>
<accession>U6MYW9</accession>
<feature type="compositionally biased region" description="Polar residues" evidence="1">
    <location>
        <begin position="166"/>
        <end position="177"/>
    </location>
</feature>
<dbReference type="GeneID" id="25476584"/>
<evidence type="ECO:0000256" key="1">
    <source>
        <dbReference type="SAM" id="MobiDB-lite"/>
    </source>
</evidence>
<dbReference type="OrthoDB" id="10307842at2759"/>
<gene>
    <name evidence="2" type="ORF">ENH_00064470</name>
</gene>
<reference evidence="2" key="1">
    <citation type="submission" date="2013-10" db="EMBL/GenBank/DDBJ databases">
        <title>Genomic analysis of the causative agents of coccidiosis in chickens.</title>
        <authorList>
            <person name="Reid A.J."/>
            <person name="Blake D."/>
            <person name="Billington K."/>
            <person name="Browne H."/>
            <person name="Dunn M."/>
            <person name="Hung S."/>
            <person name="Kawahara F."/>
            <person name="Miranda-Saavedra D."/>
            <person name="Mourier T."/>
            <person name="Nagra H."/>
            <person name="Otto T.D."/>
            <person name="Rawlings N."/>
            <person name="Sanchez A."/>
            <person name="Sanders M."/>
            <person name="Subramaniam C."/>
            <person name="Tay Y."/>
            <person name="Dear P."/>
            <person name="Doerig C."/>
            <person name="Gruber A."/>
            <person name="Parkinson J."/>
            <person name="Shirley M."/>
            <person name="Wan K.L."/>
            <person name="Berriman M."/>
            <person name="Tomley F."/>
            <person name="Pain A."/>
        </authorList>
    </citation>
    <scope>NUCLEOTIDE SEQUENCE [LARGE SCALE GENOMIC DNA]</scope>
    <source>
        <strain evidence="2">Houghton</strain>
    </source>
</reference>
<feature type="region of interest" description="Disordered" evidence="1">
    <location>
        <begin position="1"/>
        <end position="23"/>
    </location>
</feature>
<proteinExistence type="predicted"/>